<dbReference type="InterPro" id="IPR016071">
    <property type="entry name" value="Staphylococal_nuclease_OB-fold"/>
</dbReference>
<evidence type="ECO:0000259" key="6">
    <source>
        <dbReference type="PROSITE" id="PS50830"/>
    </source>
</evidence>
<dbReference type="GO" id="GO:0003723">
    <property type="term" value="F:RNA binding"/>
    <property type="evidence" value="ECO:0007669"/>
    <property type="project" value="UniProtKB-UniRule"/>
</dbReference>
<comment type="subcellular location">
    <subcellularLocation>
        <location evidence="1 4">Cytoplasm</location>
    </subcellularLocation>
</comment>
<sequence>MASGVATVKEVISGDTLVLVGAPKGGPPPEKRVGLSSVIAPRVALKSLTHESSDEPYGWPAREFMRSRLVGQQVQFKVEYAFNGKEYACVMLKGENVACELLRRGLAKLRDSRNPPNAHDLEELERCEAEAKSKQLGLFSADPGSSTVRQITWAVGDASFVSAFAEKHRGEQLPAIVEYIRDGGNMRVAIRLSPEGASPASYAYCAVSLSGLQCPGTKRDADGNTSPEPFAAEARFFVEIRLLNRDVMVRIEGNDDFGNILGTIIHPNGEIGLLLLSNGFARINNATAQLTEAPAKLRQAMKDAQTNRLRRWKDIATPSSSDSMEKVYAATVEEVVSGDSVVLLLPSGESRRVFFASLRCLRPGNANKAQSREDEAIALEAKELVRKKTIGKTVKVFLEYVRAPLASAVGGASPPASDSKGNMHFVSLYIGSPKLLGIPEDLEVDAKISPERRGQNVSELLLQAGLARTVPHRAEDDQAERYDQYQALEKEAQAAKRGCFAPPTAIKVVRIVDLVGPANTQRAIAHLQQLQRHSQVDAIVESAFNAARFKLRIPSQSLCLSFVLSGIRCPQTARPAIVGGPKERKAEPFGTEALQFTRERVLQRDIQVQVEQCDRGGNFIGSLFYGPKRTNLAAELLEAGLAQTVEFSLARAACKDVLEAAEAKAKAARKNLWGLPGALDEEADQEEQFMEKTLKGVVVSHVQSCNCFYIQDEGTEELGTIASEIEQLVGSPPSADATFTPAGLPRKGEVILGQHAEDGNWYRARVENREGQRVSVLYIDYGQKESLPIERMRRCPAAIGPAAIPPQATLCVLSGLLPPPDLEFEAAEALQSLTAEGTFHCLIEGLDNEKRRRCVLTAEADYAEKRRTSHFSLSSELTGLSRGPSVNEKLLSMGLALFDRKSNCKFASRFAAEEQSARKAHLNVWRYGDIGAEDDDEDYPTLATNKCAPHFAVIYT</sequence>
<dbReference type="InterPro" id="IPR016685">
    <property type="entry name" value="Silence_cplx_Nase-comp_TudorSN"/>
</dbReference>
<dbReference type="GO" id="GO:0031047">
    <property type="term" value="P:regulatory ncRNA-mediated gene silencing"/>
    <property type="evidence" value="ECO:0007669"/>
    <property type="project" value="UniProtKB-UniRule"/>
</dbReference>
<dbReference type="PANTHER" id="PTHR12302">
    <property type="entry name" value="EBNA2 BINDING PROTEIN P100"/>
    <property type="match status" value="1"/>
</dbReference>
<dbReference type="RefSeq" id="XP_026191842.1">
    <property type="nucleotide sequence ID" value="XM_026336057.1"/>
</dbReference>
<dbReference type="GO" id="GO:0006402">
    <property type="term" value="P:mRNA catabolic process"/>
    <property type="evidence" value="ECO:0007669"/>
    <property type="project" value="UniProtKB-UniRule"/>
</dbReference>
<evidence type="ECO:0000256" key="3">
    <source>
        <dbReference type="ARBA" id="ARBA00022737"/>
    </source>
</evidence>
<dbReference type="Proteomes" id="UP000515125">
    <property type="component" value="Unplaced"/>
</dbReference>
<accession>A0A6P6RWV0</accession>
<dbReference type="InterPro" id="IPR002999">
    <property type="entry name" value="Tudor"/>
</dbReference>
<feature type="domain" description="TNase-like" evidence="6">
    <location>
        <begin position="534"/>
        <end position="675"/>
    </location>
</feature>
<feature type="domain" description="TNase-like" evidence="6">
    <location>
        <begin position="2"/>
        <end position="141"/>
    </location>
</feature>
<reference evidence="8" key="1">
    <citation type="submission" date="2025-08" db="UniProtKB">
        <authorList>
            <consortium name="RefSeq"/>
        </authorList>
    </citation>
    <scope>IDENTIFICATION</scope>
</reference>
<feature type="domain" description="TNase-like" evidence="6">
    <location>
        <begin position="326"/>
        <end position="502"/>
    </location>
</feature>
<evidence type="ECO:0000256" key="2">
    <source>
        <dbReference type="ARBA" id="ARBA00022490"/>
    </source>
</evidence>
<feature type="domain" description="Tudor" evidence="5">
    <location>
        <begin position="744"/>
        <end position="802"/>
    </location>
</feature>
<evidence type="ECO:0000259" key="5">
    <source>
        <dbReference type="PROSITE" id="PS50304"/>
    </source>
</evidence>
<dbReference type="OrthoDB" id="10023235at2759"/>
<dbReference type="GO" id="GO:0005829">
    <property type="term" value="C:cytosol"/>
    <property type="evidence" value="ECO:0007669"/>
    <property type="project" value="UniProtKB-UniRule"/>
</dbReference>
<name>A0A6P6RWV0_9EIME</name>
<dbReference type="SMART" id="SM00333">
    <property type="entry name" value="TUDOR"/>
    <property type="match status" value="1"/>
</dbReference>
<dbReference type="PANTHER" id="PTHR12302:SF2">
    <property type="entry name" value="STAPHYLOCOCCAL NUCLEASE DOMAIN-CONTAINING PROTEIN 1"/>
    <property type="match status" value="1"/>
</dbReference>
<dbReference type="PROSITE" id="PS50830">
    <property type="entry name" value="TNASE_3"/>
    <property type="match status" value="4"/>
</dbReference>
<dbReference type="SUPFAM" id="SSF50199">
    <property type="entry name" value="Staphylococcal nuclease"/>
    <property type="match status" value="5"/>
</dbReference>
<dbReference type="AlphaFoldDB" id="A0A6P6RWV0"/>
<dbReference type="PROSITE" id="PS50304">
    <property type="entry name" value="TUDOR"/>
    <property type="match status" value="1"/>
</dbReference>
<evidence type="ECO:0000313" key="8">
    <source>
        <dbReference type="RefSeq" id="XP_026191842.1"/>
    </source>
</evidence>
<dbReference type="GO" id="GO:0031332">
    <property type="term" value="C:RNAi effector complex"/>
    <property type="evidence" value="ECO:0007669"/>
    <property type="project" value="InterPro"/>
</dbReference>
<keyword evidence="3" id="KW-0677">Repeat</keyword>
<dbReference type="SMART" id="SM00318">
    <property type="entry name" value="SNc"/>
    <property type="match status" value="4"/>
</dbReference>
<organism evidence="7 8">
    <name type="scientific">Cyclospora cayetanensis</name>
    <dbReference type="NCBI Taxonomy" id="88456"/>
    <lineage>
        <taxon>Eukaryota</taxon>
        <taxon>Sar</taxon>
        <taxon>Alveolata</taxon>
        <taxon>Apicomplexa</taxon>
        <taxon>Conoidasida</taxon>
        <taxon>Coccidia</taxon>
        <taxon>Eucoccidiorida</taxon>
        <taxon>Eimeriorina</taxon>
        <taxon>Eimeriidae</taxon>
        <taxon>Cyclospora</taxon>
    </lineage>
</organism>
<dbReference type="FunFam" id="2.40.50.90:FF:000002">
    <property type="entry name" value="Staphylococcal nuclease domain-containing protein"/>
    <property type="match status" value="1"/>
</dbReference>
<dbReference type="SUPFAM" id="SSF63748">
    <property type="entry name" value="Tudor/PWWP/MBT"/>
    <property type="match status" value="1"/>
</dbReference>
<dbReference type="InterPro" id="IPR035437">
    <property type="entry name" value="SNase_OB-fold_sf"/>
</dbReference>
<dbReference type="Gene3D" id="2.30.30.140">
    <property type="match status" value="1"/>
</dbReference>
<evidence type="ECO:0000313" key="7">
    <source>
        <dbReference type="Proteomes" id="UP000515125"/>
    </source>
</evidence>
<dbReference type="FunFam" id="2.30.30.140:FF:000018">
    <property type="entry name" value="Serine/threonine-protein kinase 31"/>
    <property type="match status" value="1"/>
</dbReference>
<protein>
    <submittedName>
        <fullName evidence="8">Staphylococcal nuclease domain-containing protein 1</fullName>
    </submittedName>
</protein>
<dbReference type="Gene3D" id="2.40.50.90">
    <property type="match status" value="5"/>
</dbReference>
<dbReference type="PIRSF" id="PIRSF017179">
    <property type="entry name" value="RISC-Tudor-SN"/>
    <property type="match status" value="1"/>
</dbReference>
<keyword evidence="2 4" id="KW-0963">Cytoplasm</keyword>
<evidence type="ECO:0000256" key="1">
    <source>
        <dbReference type="ARBA" id="ARBA00004496"/>
    </source>
</evidence>
<dbReference type="GeneID" id="34617635"/>
<dbReference type="Pfam" id="PF00565">
    <property type="entry name" value="SNase"/>
    <property type="match status" value="4"/>
</dbReference>
<feature type="domain" description="TNase-like" evidence="6">
    <location>
        <begin position="171"/>
        <end position="314"/>
    </location>
</feature>
<dbReference type="Pfam" id="PF00567">
    <property type="entry name" value="TUDOR"/>
    <property type="match status" value="1"/>
</dbReference>
<evidence type="ECO:0000256" key="4">
    <source>
        <dbReference type="PIRNR" id="PIRNR017179"/>
    </source>
</evidence>
<keyword evidence="7" id="KW-1185">Reference proteome</keyword>
<proteinExistence type="predicted"/>
<dbReference type="GO" id="GO:0004518">
    <property type="term" value="F:nuclease activity"/>
    <property type="evidence" value="ECO:0007669"/>
    <property type="project" value="TreeGrafter"/>
</dbReference>
<dbReference type="GO" id="GO:0005634">
    <property type="term" value="C:nucleus"/>
    <property type="evidence" value="ECO:0007669"/>
    <property type="project" value="TreeGrafter"/>
</dbReference>
<gene>
    <name evidence="8" type="primary">LOC34617635</name>
</gene>